<feature type="transmembrane region" description="Helical" evidence="1">
    <location>
        <begin position="106"/>
        <end position="127"/>
    </location>
</feature>
<dbReference type="VEuPathDB" id="MicrosporidiaDB:EDEG_01413"/>
<keyword evidence="1" id="KW-0812">Transmembrane</keyword>
<keyword evidence="3" id="KW-1185">Reference proteome</keyword>
<dbReference type="Proteomes" id="UP000003163">
    <property type="component" value="Unassembled WGS sequence"/>
</dbReference>
<organism evidence="2 3">
    <name type="scientific">Edhazardia aedis (strain USNM 41457)</name>
    <name type="common">Microsporidian parasite</name>
    <dbReference type="NCBI Taxonomy" id="1003232"/>
    <lineage>
        <taxon>Eukaryota</taxon>
        <taxon>Fungi</taxon>
        <taxon>Fungi incertae sedis</taxon>
        <taxon>Microsporidia</taxon>
        <taxon>Edhazardia</taxon>
    </lineage>
</organism>
<reference evidence="2 3" key="1">
    <citation type="submission" date="2011-08" db="EMBL/GenBank/DDBJ databases">
        <authorList>
            <person name="Liu Z.J."/>
            <person name="Shi F.L."/>
            <person name="Lu J.Q."/>
            <person name="Li M."/>
            <person name="Wang Z.L."/>
        </authorList>
    </citation>
    <scope>NUCLEOTIDE SEQUENCE [LARGE SCALE GENOMIC DNA]</scope>
    <source>
        <strain evidence="2 3">USNM 41457</strain>
    </source>
</reference>
<gene>
    <name evidence="2" type="ORF">EDEG_01413</name>
</gene>
<comment type="caution">
    <text evidence="2">The sequence shown here is derived from an EMBL/GenBank/DDBJ whole genome shotgun (WGS) entry which is preliminary data.</text>
</comment>
<name>J9D965_EDHAE</name>
<evidence type="ECO:0000313" key="2">
    <source>
        <dbReference type="EMBL" id="EJW04316.1"/>
    </source>
</evidence>
<evidence type="ECO:0000313" key="3">
    <source>
        <dbReference type="Proteomes" id="UP000003163"/>
    </source>
</evidence>
<evidence type="ECO:0000256" key="1">
    <source>
        <dbReference type="SAM" id="Phobius"/>
    </source>
</evidence>
<dbReference type="HOGENOM" id="CLU_1815751_0_0_1"/>
<protein>
    <submittedName>
        <fullName evidence="2">Uncharacterized protein</fullName>
    </submittedName>
</protein>
<dbReference type="EMBL" id="AFBI03000020">
    <property type="protein sequence ID" value="EJW04316.1"/>
    <property type="molecule type" value="Genomic_DNA"/>
</dbReference>
<reference evidence="3" key="2">
    <citation type="submission" date="2015-07" db="EMBL/GenBank/DDBJ databases">
        <title>Contrasting host-pathogen interactions and genome evolution in two generalist and specialist microsporidian pathogens of mosquitoes.</title>
        <authorList>
            <consortium name="The Broad Institute Genomics Platform"/>
            <consortium name="The Broad Institute Genome Sequencing Center for Infectious Disease"/>
            <person name="Cuomo C.A."/>
            <person name="Sanscrainte N.D."/>
            <person name="Goldberg J.M."/>
            <person name="Heiman D."/>
            <person name="Young S."/>
            <person name="Zeng Q."/>
            <person name="Becnel J.J."/>
            <person name="Birren B.W."/>
        </authorList>
    </citation>
    <scope>NUCLEOTIDE SEQUENCE [LARGE SCALE GENOMIC DNA]</scope>
    <source>
        <strain evidence="3">USNM 41457</strain>
    </source>
</reference>
<accession>J9D965</accession>
<dbReference type="InParanoid" id="J9D965"/>
<keyword evidence="1" id="KW-0472">Membrane</keyword>
<dbReference type="AlphaFoldDB" id="J9D965"/>
<keyword evidence="1" id="KW-1133">Transmembrane helix</keyword>
<sequence>MKDTNFFQCSNDFNEILKRFDSYSMPTNQKKNLMLSNCIRKCDNLVFSDNDTSKEKNNDKILEKEPICLTMTANEFIDVVKENDERKLRKSCFSCFWDFFQWIMKLIIKCIIFSIVFCVVESFYATFKTTYFPELSSTQRMF</sequence>
<proteinExistence type="predicted"/>